<dbReference type="InterPro" id="IPR007707">
    <property type="entry name" value="TACC_C"/>
</dbReference>
<dbReference type="InterPro" id="IPR039915">
    <property type="entry name" value="TACC"/>
</dbReference>
<feature type="region of interest" description="Disordered" evidence="8">
    <location>
        <begin position="21"/>
        <end position="58"/>
    </location>
</feature>
<evidence type="ECO:0000313" key="10">
    <source>
        <dbReference type="Proteomes" id="UP000694843"/>
    </source>
</evidence>
<evidence type="ECO:0000256" key="7">
    <source>
        <dbReference type="SAM" id="Coils"/>
    </source>
</evidence>
<name>A0A979FU88_HYAAZ</name>
<evidence type="ECO:0000256" key="3">
    <source>
        <dbReference type="ARBA" id="ARBA00022490"/>
    </source>
</evidence>
<organism evidence="10 11">
    <name type="scientific">Hyalella azteca</name>
    <name type="common">Amphipod</name>
    <dbReference type="NCBI Taxonomy" id="294128"/>
    <lineage>
        <taxon>Eukaryota</taxon>
        <taxon>Metazoa</taxon>
        <taxon>Ecdysozoa</taxon>
        <taxon>Arthropoda</taxon>
        <taxon>Crustacea</taxon>
        <taxon>Multicrustacea</taxon>
        <taxon>Malacostraca</taxon>
        <taxon>Eumalacostraca</taxon>
        <taxon>Peracarida</taxon>
        <taxon>Amphipoda</taxon>
        <taxon>Senticaudata</taxon>
        <taxon>Talitrida</taxon>
        <taxon>Talitroidea</taxon>
        <taxon>Hyalellidae</taxon>
        <taxon>Hyalella</taxon>
    </lineage>
</organism>
<evidence type="ECO:0000259" key="9">
    <source>
        <dbReference type="Pfam" id="PF05010"/>
    </source>
</evidence>
<evidence type="ECO:0000256" key="4">
    <source>
        <dbReference type="ARBA" id="ARBA00022553"/>
    </source>
</evidence>
<protein>
    <submittedName>
        <fullName evidence="11">Uncharacterized protein LOC108677751 isoform X7</fullName>
    </submittedName>
</protein>
<evidence type="ECO:0000256" key="5">
    <source>
        <dbReference type="ARBA" id="ARBA00023054"/>
    </source>
</evidence>
<dbReference type="GeneID" id="108677751"/>
<dbReference type="Pfam" id="PF05010">
    <property type="entry name" value="TACC_C"/>
    <property type="match status" value="1"/>
</dbReference>
<feature type="region of interest" description="Disordered" evidence="8">
    <location>
        <begin position="1248"/>
        <end position="1319"/>
    </location>
</feature>
<evidence type="ECO:0000256" key="8">
    <source>
        <dbReference type="SAM" id="MobiDB-lite"/>
    </source>
</evidence>
<dbReference type="GO" id="GO:0005737">
    <property type="term" value="C:cytoplasm"/>
    <property type="evidence" value="ECO:0007669"/>
    <property type="project" value="TreeGrafter"/>
</dbReference>
<keyword evidence="6" id="KW-0206">Cytoskeleton</keyword>
<keyword evidence="4" id="KW-0597">Phosphoprotein</keyword>
<keyword evidence="3" id="KW-0963">Cytoplasm</keyword>
<sequence>MSGKKGEKPRLFRSFRKLWKTSPGLNSCEPSADTKSSDCPKETSTLNTPQNVEQGSLHPEPVISETKKRLEDLHCTKSSTHQFFRRLSSRYKKKKNKYAPCTAQCSMQTTPLGSTSNVCTISHSTPGSVSDLAKDLLQDSGDIDLVLETQLLNPASSCVGVSTIRHNLASNPVSSTCIINSVNGVNRSCSPSNSRAYEQEISCEVADKSNYSVGNNEDCSHTLLLAGSKQTNVKESIGTDCPPLNCIDSTNCLKFDVSCNVSANQESHNLATPDSLLITLPSPNTHHNNAQVKPVLGRVLSTLSNRFPPSGEIAVTVKGEPAHLPLSLLNQRPDYADDSRDKTLKGDVESGEKIDEGHVLNTDSDVSVTEAPMCLSRAPLTRKRTLIITSPTCLYAQLKKDRPNVTAKSSFDEVNNNSEKSNHYLHSPNQCEFVSPSSSGDKIIYENSSSFRLIASIPTEDKQIIVKDISASDSHSLRSKENISQKLSASELVQGRLVQLPSLPTLIRTTQPTLIRTNPNVRCWTPTNFSDTTTKPSFSITDVAPAQTSKNVGMASCSSVDISSDERNKVSNLSIPCTSNTNNSLGTKVEAITSSSSGSHHVNINFRKKTYPSSELHDSSAILDTSLSKKSEKTAVTWSNQCLKSFPVSSVEDSSRELINSALVLRSSSNHLNCTDQAFSCKPRHAPGSGLTANARADLNGDVMCSACSVAPLCTCSNGDAVQGQRQVVDQTDHLEQCGNSGAIVANAATEAGCSDGVVGCSHPVDHCKDQRLPRNSEDICLVLCEVKDSLKSDQTAATSTSECSDELQSNLIKDPLISAVESGFWTNSNMNSEMINVNHHSELSTFEHGAFSSNSIAIANSSSSDERDLSYLADDREQLKFLRADDLHIVHGAAHTDGLANQSQWADHREFHVDDEASEAEAGVHCEDGVVDKICEASEADADVHCKDEVDDRSCDEASGGEADVDCEDQENSSDSSSILSADEVELSCGSENEAISIGSEIVTSGTYSISPTTDHSVFEDAVEDFGSLDVESRHFNQESNGEAEIRAPTSEVNRINETPSCEDKLKNEAVVKFCNENEVRRSGRIERLPQNECDSDAAENTDLCPEVVKIPKELDMNKLDCPEVPDSMDNFNENAPDCINDSENNPEGIKDFPDNLPRSIYDLVENLPDCMDDFTENLPDCMDDFTENLPDCMDDFTENLPDCMDDFTENLPDCMNDFTENSPDWMDDFTEERCKELAETLDKDALDAGSARSASLTQQLTGDEDKHTQICKGSDDSHGQIDKDKSSVPAPPREERSAPEGTSSPTPRPQEAAPQHPEGYLTQAQADPNLNKRVDALLKRQEAQFEDRLQRMSLCTSEKEQHLHVKMKEEQKELAELRAAVVEVTQSREALLKMLEQYKEMLAAVVKGKSTMDKDTEQKIKDLEAQKQQALEDLTNVEAAFSDVHRKYERTKQVVETLRRNEESLKGAVSDYEAKLKRQETNLISFQQHAEEKMQQASDEYDKLKKNTDQELTKMGALLKKAEMKIISLQEQLDRKSRDNQELTSLLDELIAKMGPSK</sequence>
<feature type="coiled-coil region" evidence="7">
    <location>
        <begin position="1362"/>
        <end position="1389"/>
    </location>
</feature>
<keyword evidence="10" id="KW-1185">Reference proteome</keyword>
<dbReference type="GO" id="GO:0007052">
    <property type="term" value="P:mitotic spindle organization"/>
    <property type="evidence" value="ECO:0007669"/>
    <property type="project" value="InterPro"/>
</dbReference>
<proteinExistence type="inferred from homology"/>
<feature type="domain" description="Transforming acidic coiled-coil-containing protein C-terminal" evidence="9">
    <location>
        <begin position="1363"/>
        <end position="1553"/>
    </location>
</feature>
<evidence type="ECO:0000256" key="6">
    <source>
        <dbReference type="ARBA" id="ARBA00023212"/>
    </source>
</evidence>
<gene>
    <name evidence="11" type="primary">LOC108677751</name>
</gene>
<dbReference type="PANTHER" id="PTHR13924">
    <property type="entry name" value="TRANSFORMING ACIDIC COILED-COIL CONTAINING PROTEIN 1/2"/>
    <property type="match status" value="1"/>
</dbReference>
<dbReference type="RefSeq" id="XP_047740783.1">
    <property type="nucleotide sequence ID" value="XM_047884827.1"/>
</dbReference>
<evidence type="ECO:0000256" key="2">
    <source>
        <dbReference type="ARBA" id="ARBA00009423"/>
    </source>
</evidence>
<evidence type="ECO:0000313" key="11">
    <source>
        <dbReference type="RefSeq" id="XP_047740783.1"/>
    </source>
</evidence>
<comment type="similarity">
    <text evidence="2">Belongs to the TACC family.</text>
</comment>
<reference evidence="11" key="1">
    <citation type="submission" date="2025-08" db="UniProtKB">
        <authorList>
            <consortium name="RefSeq"/>
        </authorList>
    </citation>
    <scope>IDENTIFICATION</scope>
    <source>
        <tissue evidence="11">Whole organism</tissue>
    </source>
</reference>
<feature type="compositionally biased region" description="Basic and acidic residues" evidence="8">
    <location>
        <begin position="1265"/>
        <end position="1300"/>
    </location>
</feature>
<feature type="compositionally biased region" description="Acidic residues" evidence="8">
    <location>
        <begin position="964"/>
        <end position="973"/>
    </location>
</feature>
<keyword evidence="5 7" id="KW-0175">Coiled coil</keyword>
<feature type="compositionally biased region" description="Polar residues" evidence="8">
    <location>
        <begin position="42"/>
        <end position="54"/>
    </location>
</feature>
<accession>A0A979FU88</accession>
<feature type="region of interest" description="Disordered" evidence="8">
    <location>
        <begin position="950"/>
        <end position="985"/>
    </location>
</feature>
<evidence type="ECO:0000256" key="1">
    <source>
        <dbReference type="ARBA" id="ARBA00004245"/>
    </source>
</evidence>
<dbReference type="Gene3D" id="1.20.5.1700">
    <property type="match status" value="1"/>
</dbReference>
<feature type="coiled-coil region" evidence="7">
    <location>
        <begin position="1415"/>
        <end position="1555"/>
    </location>
</feature>
<comment type="subcellular location">
    <subcellularLocation>
        <location evidence="1">Cytoplasm</location>
        <location evidence="1">Cytoskeleton</location>
    </subcellularLocation>
</comment>
<dbReference type="GO" id="GO:0005856">
    <property type="term" value="C:cytoskeleton"/>
    <property type="evidence" value="ECO:0007669"/>
    <property type="project" value="UniProtKB-SubCell"/>
</dbReference>
<dbReference type="PANTHER" id="PTHR13924:SF10">
    <property type="entry name" value="TRANSFORMING ACIDIC COILED-COIL PROTEIN, ISOFORM K"/>
    <property type="match status" value="1"/>
</dbReference>
<dbReference type="Proteomes" id="UP000694843">
    <property type="component" value="Unplaced"/>
</dbReference>
<feature type="compositionally biased region" description="Low complexity" evidence="8">
    <location>
        <begin position="974"/>
        <end position="983"/>
    </location>
</feature>
<feature type="compositionally biased region" description="Polar residues" evidence="8">
    <location>
        <begin position="1254"/>
        <end position="1263"/>
    </location>
</feature>